<reference evidence="10" key="1">
    <citation type="submission" date="2017-09" db="EMBL/GenBank/DDBJ databases">
        <title>Depth-based differentiation of microbial function through sediment-hosted aquifers and enrichment of novel symbionts in the deep terrestrial subsurface.</title>
        <authorList>
            <person name="Probst A.J."/>
            <person name="Ladd B."/>
            <person name="Jarett J.K."/>
            <person name="Geller-Mcgrath D.E."/>
            <person name="Sieber C.M.K."/>
            <person name="Emerson J.B."/>
            <person name="Anantharaman K."/>
            <person name="Thomas B.C."/>
            <person name="Malmstrom R."/>
            <person name="Stieglmeier M."/>
            <person name="Klingl A."/>
            <person name="Woyke T."/>
            <person name="Ryan C.M."/>
            <person name="Banfield J.F."/>
        </authorList>
    </citation>
    <scope>NUCLEOTIDE SEQUENCE [LARGE SCALE GENOMIC DNA]</scope>
</reference>
<dbReference type="InterPro" id="IPR006095">
    <property type="entry name" value="Glu/Leu/Phe/Val/Trp_DH"/>
</dbReference>
<dbReference type="Gene3D" id="3.40.50.720">
    <property type="entry name" value="NAD(P)-binding Rossmann-like Domain"/>
    <property type="match status" value="1"/>
</dbReference>
<dbReference type="InterPro" id="IPR033524">
    <property type="entry name" value="Glu/Leu/Phe/Val_DH_AS"/>
</dbReference>
<dbReference type="PRINTS" id="PR00082">
    <property type="entry name" value="GLFDHDRGNASE"/>
</dbReference>
<sequence>MNNPFENALSQLKRATALTSFDEKFLKRIGHPNRQIRVSIPVEMDDGRLNMFEGYRVQFNNARGPYKGGIRFHQDTDIEEVKALAFWMALKCAVVNIPMGGGKGGVTVNPKELSKGELERLSRGWMRAMADVVGPQKDVPAPDVNTTPQIMQWMSDEFGKITGDTSGAVITGKPLEAGGSEGRGTATAQGGFYVFEALRKRLGLPETCTVAIQGFGNAGQFAAKLWHEAGHKVVAVSDSQSAIRNSAGIDILALIEHKRSTRSVADFAGAETFTSDDVLYEPCDLLIPAALENQIHEGNADRIQAKAILELANGPITPEADDILHAKGTPVVPDILANAGGVTVSTFEWEQNLKGEHWGEEAVFERLKQIMEREAVLIADRAKELNTDLRRAAFVVALERIQEAMK</sequence>
<dbReference type="Gene3D" id="3.40.50.10860">
    <property type="entry name" value="Leucine Dehydrogenase, chain A, domain 1"/>
    <property type="match status" value="1"/>
</dbReference>
<dbReference type="InterPro" id="IPR046346">
    <property type="entry name" value="Aminoacid_DH-like_N_sf"/>
</dbReference>
<comment type="caution">
    <text evidence="9">The sequence shown here is derived from an EMBL/GenBank/DDBJ whole genome shotgun (WGS) entry which is preliminary data.</text>
</comment>
<evidence type="ECO:0000259" key="8">
    <source>
        <dbReference type="SMART" id="SM00839"/>
    </source>
</evidence>
<dbReference type="GO" id="GO:0006538">
    <property type="term" value="P:L-glutamate catabolic process"/>
    <property type="evidence" value="ECO:0007669"/>
    <property type="project" value="TreeGrafter"/>
</dbReference>
<dbReference type="GO" id="GO:0000166">
    <property type="term" value="F:nucleotide binding"/>
    <property type="evidence" value="ECO:0007669"/>
    <property type="project" value="UniProtKB-KW"/>
</dbReference>
<proteinExistence type="inferred from homology"/>
<dbReference type="PIRSF" id="PIRSF000185">
    <property type="entry name" value="Glu_DH"/>
    <property type="match status" value="1"/>
</dbReference>
<dbReference type="InterPro" id="IPR033922">
    <property type="entry name" value="NAD_bind_Glu_DH"/>
</dbReference>
<dbReference type="SMART" id="SM00839">
    <property type="entry name" value="ELFV_dehydrog"/>
    <property type="match status" value="1"/>
</dbReference>
<dbReference type="SUPFAM" id="SSF53223">
    <property type="entry name" value="Aminoacid dehydrogenase-like, N-terminal domain"/>
    <property type="match status" value="1"/>
</dbReference>
<dbReference type="Pfam" id="PF00208">
    <property type="entry name" value="ELFV_dehydrog"/>
    <property type="match status" value="1"/>
</dbReference>
<dbReference type="FunFam" id="3.40.50.10860:FF:000003">
    <property type="entry name" value="Glutamate dehydrogenase"/>
    <property type="match status" value="1"/>
</dbReference>
<evidence type="ECO:0000256" key="5">
    <source>
        <dbReference type="PIRSR" id="PIRSR000185-2"/>
    </source>
</evidence>
<gene>
    <name evidence="9" type="ORF">CO174_00355</name>
</gene>
<keyword evidence="5" id="KW-0547">Nucleotide-binding</keyword>
<evidence type="ECO:0000256" key="7">
    <source>
        <dbReference type="RuleBase" id="RU004417"/>
    </source>
</evidence>
<dbReference type="Proteomes" id="UP000229385">
    <property type="component" value="Unassembled WGS sequence"/>
</dbReference>
<dbReference type="InterPro" id="IPR006096">
    <property type="entry name" value="Glu/Leu/Phe/Val/Trp_DH_C"/>
</dbReference>
<comment type="similarity">
    <text evidence="1 3 7">Belongs to the Glu/Leu/Phe/Val dehydrogenases family.</text>
</comment>
<name>A0A2M7XF47_9BACT</name>
<dbReference type="EMBL" id="PFWU01000003">
    <property type="protein sequence ID" value="PJA46356.1"/>
    <property type="molecule type" value="Genomic_DNA"/>
</dbReference>
<evidence type="ECO:0000256" key="4">
    <source>
        <dbReference type="PIRSR" id="PIRSR000185-1"/>
    </source>
</evidence>
<feature type="binding site" evidence="5">
    <location>
        <position position="91"/>
    </location>
    <ligand>
        <name>substrate</name>
    </ligand>
</feature>
<evidence type="ECO:0000313" key="10">
    <source>
        <dbReference type="Proteomes" id="UP000229385"/>
    </source>
</evidence>
<feature type="binding site" evidence="5">
    <location>
        <position position="217"/>
    </location>
    <ligand>
        <name>NAD(+)</name>
        <dbReference type="ChEBI" id="CHEBI:57540"/>
    </ligand>
</feature>
<dbReference type="SUPFAM" id="SSF51735">
    <property type="entry name" value="NAD(P)-binding Rossmann-fold domains"/>
    <property type="match status" value="1"/>
</dbReference>
<evidence type="ECO:0000256" key="6">
    <source>
        <dbReference type="PIRSR" id="PIRSR000185-3"/>
    </source>
</evidence>
<protein>
    <recommendedName>
        <fullName evidence="3">Glutamate dehydrogenase</fullName>
    </recommendedName>
</protein>
<keyword evidence="2 3" id="KW-0560">Oxidoreductase</keyword>
<evidence type="ECO:0000256" key="1">
    <source>
        <dbReference type="ARBA" id="ARBA00006382"/>
    </source>
</evidence>
<dbReference type="GO" id="GO:0004352">
    <property type="term" value="F:glutamate dehydrogenase (NAD+) activity"/>
    <property type="evidence" value="ECO:0007669"/>
    <property type="project" value="TreeGrafter"/>
</dbReference>
<organism evidence="9 10">
    <name type="scientific">Candidatus Uhrbacteria bacterium CG_4_9_14_3_um_filter_50_9</name>
    <dbReference type="NCBI Taxonomy" id="1975035"/>
    <lineage>
        <taxon>Bacteria</taxon>
        <taxon>Candidatus Uhriibacteriota</taxon>
    </lineage>
</organism>
<dbReference type="PROSITE" id="PS00074">
    <property type="entry name" value="GLFV_DEHYDROGENASE"/>
    <property type="match status" value="1"/>
</dbReference>
<dbReference type="InterPro" id="IPR014362">
    <property type="entry name" value="Glu_DH"/>
</dbReference>
<dbReference type="InterPro" id="IPR036291">
    <property type="entry name" value="NAD(P)-bd_dom_sf"/>
</dbReference>
<feature type="domain" description="Glutamate/phenylalanine/leucine/valine/L-tryptophan dehydrogenase C-terminal" evidence="8">
    <location>
        <begin position="180"/>
        <end position="406"/>
    </location>
</feature>
<feature type="site" description="Important for catalysis" evidence="6">
    <location>
        <position position="143"/>
    </location>
</feature>
<dbReference type="InterPro" id="IPR006097">
    <property type="entry name" value="Glu/Leu/Phe/Val/Trp_DH_dimer"/>
</dbReference>
<keyword evidence="5" id="KW-0520">NAD</keyword>
<feature type="binding site" evidence="5">
    <location>
        <position position="187"/>
    </location>
    <ligand>
        <name>NAD(+)</name>
        <dbReference type="ChEBI" id="CHEBI:57540"/>
    </ligand>
</feature>
<evidence type="ECO:0000256" key="2">
    <source>
        <dbReference type="ARBA" id="ARBA00023002"/>
    </source>
</evidence>
<evidence type="ECO:0000313" key="9">
    <source>
        <dbReference type="EMBL" id="PJA46356.1"/>
    </source>
</evidence>
<dbReference type="CDD" id="cd01076">
    <property type="entry name" value="NAD_bind_1_Glu_DH"/>
    <property type="match status" value="1"/>
</dbReference>
<dbReference type="Pfam" id="PF02812">
    <property type="entry name" value="ELFV_dehydrog_N"/>
    <property type="match status" value="1"/>
</dbReference>
<feature type="binding site" evidence="5">
    <location>
        <position position="345"/>
    </location>
    <ligand>
        <name>substrate</name>
    </ligand>
</feature>
<accession>A0A2M7XF47</accession>
<feature type="binding site" evidence="5">
    <location>
        <position position="67"/>
    </location>
    <ligand>
        <name>substrate</name>
    </ligand>
</feature>
<dbReference type="PANTHER" id="PTHR11606">
    <property type="entry name" value="GLUTAMATE DEHYDROGENASE"/>
    <property type="match status" value="1"/>
</dbReference>
<feature type="active site" description="Proton donor" evidence="4">
    <location>
        <position position="103"/>
    </location>
</feature>
<dbReference type="PANTHER" id="PTHR11606:SF13">
    <property type="entry name" value="GLUTAMATE DEHYDROGENASE 1, MITOCHONDRIAL"/>
    <property type="match status" value="1"/>
</dbReference>
<evidence type="ECO:0000256" key="3">
    <source>
        <dbReference type="PIRNR" id="PIRNR000185"/>
    </source>
</evidence>
<dbReference type="AlphaFoldDB" id="A0A2M7XF47"/>